<dbReference type="KEGG" id="bvo:Pan97_19470"/>
<dbReference type="InterPro" id="IPR022853">
    <property type="entry name" value="FloA"/>
</dbReference>
<protein>
    <submittedName>
        <fullName evidence="6">SigmaW regulon antibacterial</fullName>
    </submittedName>
</protein>
<proteinExistence type="predicted"/>
<dbReference type="EMBL" id="CP036289">
    <property type="protein sequence ID" value="QDU74927.1"/>
    <property type="molecule type" value="Genomic_DNA"/>
</dbReference>
<keyword evidence="2 5" id="KW-0812">Transmembrane</keyword>
<feature type="transmembrane region" description="Helical" evidence="5">
    <location>
        <begin position="6"/>
        <end position="30"/>
    </location>
</feature>
<evidence type="ECO:0000256" key="5">
    <source>
        <dbReference type="SAM" id="Phobius"/>
    </source>
</evidence>
<evidence type="ECO:0000313" key="6">
    <source>
        <dbReference type="EMBL" id="QDU74927.1"/>
    </source>
</evidence>
<dbReference type="OrthoDB" id="289226at2"/>
<sequence>MDAKSFIYGLVAGLLLAFILYMLSTFFSIFRPWLQVMLSGGKASVFQILGMRMRGSNVRLVTEAYVMLVQRGQKVSLSEVESQYIARKNVIVESQDLMQIVEQNLGSGTPG</sequence>
<reference evidence="7" key="1">
    <citation type="submission" date="2019-02" db="EMBL/GenBank/DDBJ databases">
        <title>Deep-cultivation of Planctomycetes and their phenomic and genomic characterization uncovers novel biology.</title>
        <authorList>
            <person name="Wiegand S."/>
            <person name="Jogler M."/>
            <person name="Boedeker C."/>
            <person name="Pinto D."/>
            <person name="Vollmers J."/>
            <person name="Rivas-Marin E."/>
            <person name="Kohn T."/>
            <person name="Peeters S.H."/>
            <person name="Heuer A."/>
            <person name="Rast P."/>
            <person name="Oberbeckmann S."/>
            <person name="Bunk B."/>
            <person name="Jeske O."/>
            <person name="Meyerdierks A."/>
            <person name="Storesund J.E."/>
            <person name="Kallscheuer N."/>
            <person name="Luecker S."/>
            <person name="Lage O.M."/>
            <person name="Pohl T."/>
            <person name="Merkel B.J."/>
            <person name="Hornburger P."/>
            <person name="Mueller R.-W."/>
            <person name="Bruemmer F."/>
            <person name="Labrenz M."/>
            <person name="Spormann A.M."/>
            <person name="Op den Camp H."/>
            <person name="Overmann J."/>
            <person name="Amann R."/>
            <person name="Jetten M.S.M."/>
            <person name="Mascher T."/>
            <person name="Medema M.H."/>
            <person name="Devos D.P."/>
            <person name="Kaster A.-K."/>
            <person name="Ovreas L."/>
            <person name="Rohde M."/>
            <person name="Galperin M.Y."/>
            <person name="Jogler C."/>
        </authorList>
    </citation>
    <scope>NUCLEOTIDE SEQUENCE [LARGE SCALE GENOMIC DNA]</scope>
    <source>
        <strain evidence="7">Pan97</strain>
    </source>
</reference>
<keyword evidence="3 5" id="KW-1133">Transmembrane helix</keyword>
<keyword evidence="4 5" id="KW-0472">Membrane</keyword>
<keyword evidence="1" id="KW-1003">Cell membrane</keyword>
<dbReference type="Pfam" id="PF12127">
    <property type="entry name" value="FloA"/>
    <property type="match status" value="1"/>
</dbReference>
<accession>A0A518C6T0</accession>
<evidence type="ECO:0000256" key="3">
    <source>
        <dbReference type="ARBA" id="ARBA00022989"/>
    </source>
</evidence>
<dbReference type="Proteomes" id="UP000318626">
    <property type="component" value="Chromosome"/>
</dbReference>
<dbReference type="RefSeq" id="WP_144971915.1">
    <property type="nucleotide sequence ID" value="NZ_CP036289.1"/>
</dbReference>
<name>A0A518C6T0_9BACT</name>
<keyword evidence="7" id="KW-1185">Reference proteome</keyword>
<dbReference type="AlphaFoldDB" id="A0A518C6T0"/>
<evidence type="ECO:0000256" key="1">
    <source>
        <dbReference type="ARBA" id="ARBA00022475"/>
    </source>
</evidence>
<organism evidence="6 7">
    <name type="scientific">Bremerella volcania</name>
    <dbReference type="NCBI Taxonomy" id="2527984"/>
    <lineage>
        <taxon>Bacteria</taxon>
        <taxon>Pseudomonadati</taxon>
        <taxon>Planctomycetota</taxon>
        <taxon>Planctomycetia</taxon>
        <taxon>Pirellulales</taxon>
        <taxon>Pirellulaceae</taxon>
        <taxon>Bremerella</taxon>
    </lineage>
</organism>
<gene>
    <name evidence="6" type="ORF">Pan97_19470</name>
</gene>
<evidence type="ECO:0000256" key="4">
    <source>
        <dbReference type="ARBA" id="ARBA00023136"/>
    </source>
</evidence>
<evidence type="ECO:0000256" key="2">
    <source>
        <dbReference type="ARBA" id="ARBA00022692"/>
    </source>
</evidence>
<evidence type="ECO:0000313" key="7">
    <source>
        <dbReference type="Proteomes" id="UP000318626"/>
    </source>
</evidence>